<keyword evidence="12" id="KW-1185">Reference proteome</keyword>
<feature type="transmembrane region" description="Helical" evidence="9">
    <location>
        <begin position="725"/>
        <end position="743"/>
    </location>
</feature>
<dbReference type="InterPro" id="IPR002153">
    <property type="entry name" value="TRPC_channel"/>
</dbReference>
<feature type="compositionally biased region" description="Gly residues" evidence="8">
    <location>
        <begin position="464"/>
        <end position="477"/>
    </location>
</feature>
<evidence type="ECO:0000313" key="12">
    <source>
        <dbReference type="Proteomes" id="UP000613740"/>
    </source>
</evidence>
<sequence>MKAEDYLQQVQFSGECEVYVLLVNERAAVPAWVESKFAKVSESRMALKLDWHLPFHIKMMALMSQKLQICTGAHLNVWRGKDKCAPGQSYTFGGNEGRDTLLDYSYIFAWRPLDAAARTRADLGGGTGLTTHVKRGAEESLRLLQHHQAELEVQAVGDELEAFRGSFEKYTWHRGIVLEEGGGAAEQLRRLRPWYVTADGTLLAAACAAKTVSLKLMLLLVRLGAELDEVAARYLLNKVATSAPEALQVAAGFRDLRHLLLHYCYSRRRPVSSTLALAKVLDQVASERKAKYREYTELAATLRQLAMALVEKLDTLEAAASGGALRAAATTSAASGGALRAAAIAAMPSTAAAGASSTEMGEVRRQPSIGSDDENALVNLGPEAREDAATMPAAAGCRPGGEASSCGDGDAGPADVAYAEDDAAAARRRSAMAAGGGCSGGSAQVASLDDVLILPQHTQVVPPGVGGQQQQGGGGPTLPGSLSDVSPLDVACETKEVDFVSTSVVQGYLQRWWVGVDYTATALQDYGKMISYFDHNMTLRILQNGGFVGGLGMLAVRYFSYLVHYMLFCSRPFYDSPRGRWAFRLMCEAFFLYIFHSVQLAEHQTFMWQHAALALHVASMIVDELQELMAFYEGRPVVYFQDGFNIIEGVAMLLLVASGGCKATTFVLSNDDAYLGELQTASDFLFNTASIFVWARLLQFMIPLYDGMGSLLMVISKMTSEVLKFALPGVVIMLGVAFTLFATYRGRDIPGMDSFWEVMLALFRTFLGETMFDTLSEETSTLYVVYGTIVIVLYAVAATVVLANLLIALISSHFEPERAESQSRLQRADMVNSYNFMVRNQLLGAPFSLPLLLVTELLPSGLRPWAGDYGDGWGAYLVLPMDGLPMPPETRKERRYPKGSRELPYVIYLLTFYPAVMALTWAMWVALAPYCLAYFTLYGYRNWLEVLRPADLEEDQAAAGAGDGYDEASDRPVGGAGPPQVLKGLAGAVLGGGSGRLQGSVLMAADTSARRPASAAVRPLSGISNKVVPEHPTQLAKQQQQQYGNDVHHYAGMEEFAPSSSSSSSHMTAAAPAVLGSGPRPVVESRAEDPEASSAAHVVRPGSATLGGTRGLGATTRGGGGSRFSPMGVIRAGLAWFLLGLEPRRPGKRRGSGSGRRRRAQGKGAAAKWQQQAYQPWNHQERAASLAWLVLRTLAYITSRPLWLLLGLLLYVGGLGGLPVVLWGGVYQWLWRVAYYSHWVVRGWVEGWFPALDTSQPAVAASQQRAPAQAGKAGAPGNSSTHQDQPAAAAEQQPEDYGLDLAAFVGLQWARRLEQPPALSPADIRAAMRDAGLPEGDVALAVRGGGPGWKAHEQQANRREQVRRADEGLVQRLTEVMEARMRQVVRDALAEAGVTAARPQV</sequence>
<evidence type="ECO:0000256" key="8">
    <source>
        <dbReference type="SAM" id="MobiDB-lite"/>
    </source>
</evidence>
<name>A0A835WV93_9CHLO</name>
<keyword evidence="5" id="KW-0406">Ion transport</keyword>
<feature type="transmembrane region" description="Helical" evidence="9">
    <location>
        <begin position="1202"/>
        <end position="1223"/>
    </location>
</feature>
<feature type="transmembrane region" description="Helical" evidence="9">
    <location>
        <begin position="684"/>
        <end position="705"/>
    </location>
</feature>
<feature type="compositionally biased region" description="Gly residues" evidence="8">
    <location>
        <begin position="1108"/>
        <end position="1122"/>
    </location>
</feature>
<feature type="region of interest" description="Disordered" evidence="8">
    <location>
        <begin position="391"/>
        <end position="410"/>
    </location>
</feature>
<evidence type="ECO:0000256" key="6">
    <source>
        <dbReference type="ARBA" id="ARBA00023136"/>
    </source>
</evidence>
<evidence type="ECO:0000259" key="10">
    <source>
        <dbReference type="Pfam" id="PF00520"/>
    </source>
</evidence>
<feature type="region of interest" description="Disordered" evidence="8">
    <location>
        <begin position="459"/>
        <end position="479"/>
    </location>
</feature>
<keyword evidence="3 9" id="KW-0812">Transmembrane</keyword>
<evidence type="ECO:0000256" key="9">
    <source>
        <dbReference type="SAM" id="Phobius"/>
    </source>
</evidence>
<dbReference type="Gene3D" id="1.10.287.70">
    <property type="match status" value="1"/>
</dbReference>
<dbReference type="PANTHER" id="PTHR10117:SF54">
    <property type="entry name" value="TRANSIENT RECEPTOR POTENTIAL-GAMMA PROTEIN"/>
    <property type="match status" value="1"/>
</dbReference>
<dbReference type="InterPro" id="IPR005821">
    <property type="entry name" value="Ion_trans_dom"/>
</dbReference>
<evidence type="ECO:0000256" key="7">
    <source>
        <dbReference type="ARBA" id="ARBA00023303"/>
    </source>
</evidence>
<dbReference type="Pfam" id="PF00520">
    <property type="entry name" value="Ion_trans"/>
    <property type="match status" value="1"/>
</dbReference>
<keyword evidence="6 9" id="KW-0472">Membrane</keyword>
<evidence type="ECO:0000313" key="11">
    <source>
        <dbReference type="EMBL" id="KAG2454949.1"/>
    </source>
</evidence>
<evidence type="ECO:0000256" key="1">
    <source>
        <dbReference type="ARBA" id="ARBA00004141"/>
    </source>
</evidence>
<dbReference type="GO" id="GO:0034703">
    <property type="term" value="C:cation channel complex"/>
    <property type="evidence" value="ECO:0007669"/>
    <property type="project" value="TreeGrafter"/>
</dbReference>
<dbReference type="OrthoDB" id="537858at2759"/>
<dbReference type="EMBL" id="JAEHOD010000001">
    <property type="protein sequence ID" value="KAG2454949.1"/>
    <property type="molecule type" value="Genomic_DNA"/>
</dbReference>
<feature type="domain" description="Ion transport" evidence="10">
    <location>
        <begin position="592"/>
        <end position="821"/>
    </location>
</feature>
<comment type="caution">
    <text evidence="11">The sequence shown here is derived from an EMBL/GenBank/DDBJ whole genome shotgun (WGS) entry which is preliminary data.</text>
</comment>
<keyword evidence="4 9" id="KW-1133">Transmembrane helix</keyword>
<dbReference type="GO" id="GO:0070679">
    <property type="term" value="F:inositol 1,4,5 trisphosphate binding"/>
    <property type="evidence" value="ECO:0007669"/>
    <property type="project" value="TreeGrafter"/>
</dbReference>
<dbReference type="GO" id="GO:0005886">
    <property type="term" value="C:plasma membrane"/>
    <property type="evidence" value="ECO:0007669"/>
    <property type="project" value="TreeGrafter"/>
</dbReference>
<feature type="region of interest" description="Disordered" evidence="8">
    <location>
        <begin position="1056"/>
        <end position="1124"/>
    </location>
</feature>
<dbReference type="PANTHER" id="PTHR10117">
    <property type="entry name" value="TRANSIENT RECEPTOR POTENTIAL CHANNEL"/>
    <property type="match status" value="1"/>
</dbReference>
<evidence type="ECO:0000256" key="3">
    <source>
        <dbReference type="ARBA" id="ARBA00022692"/>
    </source>
</evidence>
<keyword evidence="7" id="KW-0407">Ion channel</keyword>
<feature type="transmembrane region" description="Helical" evidence="9">
    <location>
        <begin position="547"/>
        <end position="569"/>
    </location>
</feature>
<feature type="compositionally biased region" description="Low complexity" evidence="8">
    <location>
        <begin position="1263"/>
        <end position="1292"/>
    </location>
</feature>
<feature type="transmembrane region" description="Helical" evidence="9">
    <location>
        <begin position="581"/>
        <end position="601"/>
    </location>
</feature>
<dbReference type="Proteomes" id="UP000613740">
    <property type="component" value="Unassembled WGS sequence"/>
</dbReference>
<gene>
    <name evidence="11" type="ORF">HYH02_000777</name>
</gene>
<comment type="subcellular location">
    <subcellularLocation>
        <location evidence="1">Membrane</location>
        <topology evidence="1">Multi-pass membrane protein</topology>
    </subcellularLocation>
</comment>
<dbReference type="GO" id="GO:0051480">
    <property type="term" value="P:regulation of cytosolic calcium ion concentration"/>
    <property type="evidence" value="ECO:0007669"/>
    <property type="project" value="TreeGrafter"/>
</dbReference>
<evidence type="ECO:0000256" key="5">
    <source>
        <dbReference type="ARBA" id="ARBA00023065"/>
    </source>
</evidence>
<reference evidence="11" key="1">
    <citation type="journal article" date="2020" name="bioRxiv">
        <title>Comparative genomics of Chlamydomonas.</title>
        <authorList>
            <person name="Craig R.J."/>
            <person name="Hasan A.R."/>
            <person name="Ness R.W."/>
            <person name="Keightley P.D."/>
        </authorList>
    </citation>
    <scope>NUCLEOTIDE SEQUENCE</scope>
    <source>
        <strain evidence="11">CCAP 11/173</strain>
    </source>
</reference>
<feature type="region of interest" description="Disordered" evidence="8">
    <location>
        <begin position="354"/>
        <end position="376"/>
    </location>
</feature>
<keyword evidence="2" id="KW-0813">Transport</keyword>
<organism evidence="11 12">
    <name type="scientific">Chlamydomonas schloesseri</name>
    <dbReference type="NCBI Taxonomy" id="2026947"/>
    <lineage>
        <taxon>Eukaryota</taxon>
        <taxon>Viridiplantae</taxon>
        <taxon>Chlorophyta</taxon>
        <taxon>core chlorophytes</taxon>
        <taxon>Chlorophyceae</taxon>
        <taxon>CS clade</taxon>
        <taxon>Chlamydomonadales</taxon>
        <taxon>Chlamydomonadaceae</taxon>
        <taxon>Chlamydomonas</taxon>
    </lineage>
</organism>
<accession>A0A835WV93</accession>
<feature type="transmembrane region" description="Helical" evidence="9">
    <location>
        <begin position="905"/>
        <end position="927"/>
    </location>
</feature>
<protein>
    <recommendedName>
        <fullName evidence="10">Ion transport domain-containing protein</fullName>
    </recommendedName>
</protein>
<evidence type="ECO:0000256" key="4">
    <source>
        <dbReference type="ARBA" id="ARBA00022989"/>
    </source>
</evidence>
<feature type="transmembrane region" description="Helical" evidence="9">
    <location>
        <begin position="784"/>
        <end position="810"/>
    </location>
</feature>
<feature type="region of interest" description="Disordered" evidence="8">
    <location>
        <begin position="958"/>
        <end position="977"/>
    </location>
</feature>
<evidence type="ECO:0000256" key="2">
    <source>
        <dbReference type="ARBA" id="ARBA00022448"/>
    </source>
</evidence>
<feature type="region of interest" description="Disordered" evidence="8">
    <location>
        <begin position="1260"/>
        <end position="1292"/>
    </location>
</feature>
<dbReference type="GO" id="GO:0015279">
    <property type="term" value="F:store-operated calcium channel activity"/>
    <property type="evidence" value="ECO:0007669"/>
    <property type="project" value="TreeGrafter"/>
</dbReference>
<proteinExistence type="predicted"/>